<reference evidence="1 2" key="1">
    <citation type="submission" date="2019-05" db="EMBL/GenBank/DDBJ databases">
        <title>Another draft genome of Portunus trituberculatus and its Hox gene families provides insights of decapod evolution.</title>
        <authorList>
            <person name="Jeong J.-H."/>
            <person name="Song I."/>
            <person name="Kim S."/>
            <person name="Choi T."/>
            <person name="Kim D."/>
            <person name="Ryu S."/>
            <person name="Kim W."/>
        </authorList>
    </citation>
    <scope>NUCLEOTIDE SEQUENCE [LARGE SCALE GENOMIC DNA]</scope>
    <source>
        <tissue evidence="1">Muscle</tissue>
    </source>
</reference>
<name>A0A5B7E0D7_PORTR</name>
<comment type="caution">
    <text evidence="1">The sequence shown here is derived from an EMBL/GenBank/DDBJ whole genome shotgun (WGS) entry which is preliminary data.</text>
</comment>
<evidence type="ECO:0000313" key="2">
    <source>
        <dbReference type="Proteomes" id="UP000324222"/>
    </source>
</evidence>
<dbReference type="Proteomes" id="UP000324222">
    <property type="component" value="Unassembled WGS sequence"/>
</dbReference>
<dbReference type="EMBL" id="VSRR010001673">
    <property type="protein sequence ID" value="MPC26935.1"/>
    <property type="molecule type" value="Genomic_DNA"/>
</dbReference>
<organism evidence="1 2">
    <name type="scientific">Portunus trituberculatus</name>
    <name type="common">Swimming crab</name>
    <name type="synonym">Neptunus trituberculatus</name>
    <dbReference type="NCBI Taxonomy" id="210409"/>
    <lineage>
        <taxon>Eukaryota</taxon>
        <taxon>Metazoa</taxon>
        <taxon>Ecdysozoa</taxon>
        <taxon>Arthropoda</taxon>
        <taxon>Crustacea</taxon>
        <taxon>Multicrustacea</taxon>
        <taxon>Malacostraca</taxon>
        <taxon>Eumalacostraca</taxon>
        <taxon>Eucarida</taxon>
        <taxon>Decapoda</taxon>
        <taxon>Pleocyemata</taxon>
        <taxon>Brachyura</taxon>
        <taxon>Eubrachyura</taxon>
        <taxon>Portunoidea</taxon>
        <taxon>Portunidae</taxon>
        <taxon>Portuninae</taxon>
        <taxon>Portunus</taxon>
    </lineage>
</organism>
<evidence type="ECO:0000313" key="1">
    <source>
        <dbReference type="EMBL" id="MPC26935.1"/>
    </source>
</evidence>
<keyword evidence="2" id="KW-1185">Reference proteome</keyword>
<sequence length="99" mass="10823">MGRRARARLAMIDGVIVKEWISRPADGLSEWETKPGRRDECTAETADSLTVSLTITLPCLAAATSTTTTTTTTTTIFSTCLHYRSTPHSGLVNIHFKIL</sequence>
<accession>A0A5B7E0D7</accession>
<proteinExistence type="predicted"/>
<gene>
    <name evidence="1" type="ORF">E2C01_020086</name>
</gene>
<dbReference type="AlphaFoldDB" id="A0A5B7E0D7"/>
<protein>
    <submittedName>
        <fullName evidence="1">Uncharacterized protein</fullName>
    </submittedName>
</protein>